<evidence type="ECO:0000259" key="2">
    <source>
        <dbReference type="Pfam" id="PF13670"/>
    </source>
</evidence>
<feature type="domain" description="PepSY" evidence="2">
    <location>
        <begin position="8"/>
        <end position="81"/>
    </location>
</feature>
<evidence type="ECO:0000313" key="4">
    <source>
        <dbReference type="Proteomes" id="UP001203945"/>
    </source>
</evidence>
<keyword evidence="4" id="KW-1185">Reference proteome</keyword>
<keyword evidence="1" id="KW-0732">Signal</keyword>
<accession>A0ABT1MT05</accession>
<evidence type="ECO:0000256" key="1">
    <source>
        <dbReference type="SAM" id="SignalP"/>
    </source>
</evidence>
<comment type="caution">
    <text evidence="3">The sequence shown here is derived from an EMBL/GenBank/DDBJ whole genome shotgun (WGS) entry which is preliminary data.</text>
</comment>
<feature type="signal peptide" evidence="1">
    <location>
        <begin position="1"/>
        <end position="20"/>
    </location>
</feature>
<reference evidence="3 4" key="1">
    <citation type="submission" date="2022-03" db="EMBL/GenBank/DDBJ databases">
        <authorList>
            <person name="He Y."/>
        </authorList>
    </citation>
    <scope>NUCLEOTIDE SEQUENCE [LARGE SCALE GENOMIC DNA]</scope>
    <source>
        <strain evidence="3 4">TK19116</strain>
    </source>
</reference>
<gene>
    <name evidence="3" type="ORF">MLD63_13540</name>
</gene>
<dbReference type="Pfam" id="PF13670">
    <property type="entry name" value="PepSY_2"/>
    <property type="match status" value="1"/>
</dbReference>
<proteinExistence type="predicted"/>
<evidence type="ECO:0000313" key="3">
    <source>
        <dbReference type="EMBL" id="MCQ0971442.1"/>
    </source>
</evidence>
<sequence>MNMGGTAILSLSLLTTAAGAQIAPGSAAPSLGAAVEALEGKGYTILNIDRDDDGLEIDALTQAGARVEMLVDPSTTEILREVSDD</sequence>
<name>A0ABT1MT05_9RHOB</name>
<dbReference type="EMBL" id="JAKZEU010000004">
    <property type="protein sequence ID" value="MCQ0971442.1"/>
    <property type="molecule type" value="Genomic_DNA"/>
</dbReference>
<feature type="chain" id="PRO_5045562621" evidence="1">
    <location>
        <begin position="21"/>
        <end position="85"/>
    </location>
</feature>
<dbReference type="InterPro" id="IPR025711">
    <property type="entry name" value="PepSY"/>
</dbReference>
<dbReference type="Proteomes" id="UP001203945">
    <property type="component" value="Unassembled WGS sequence"/>
</dbReference>
<organism evidence="3 4">
    <name type="scientific">Paracoccus albicereus</name>
    <dbReference type="NCBI Taxonomy" id="2922394"/>
    <lineage>
        <taxon>Bacteria</taxon>
        <taxon>Pseudomonadati</taxon>
        <taxon>Pseudomonadota</taxon>
        <taxon>Alphaproteobacteria</taxon>
        <taxon>Rhodobacterales</taxon>
        <taxon>Paracoccaceae</taxon>
        <taxon>Paracoccus</taxon>
    </lineage>
</organism>
<protein>
    <submittedName>
        <fullName evidence="3">PepSY domain-containing protein</fullName>
    </submittedName>
</protein>